<keyword evidence="5" id="KW-1185">Reference proteome</keyword>
<dbReference type="SUPFAM" id="SSF51556">
    <property type="entry name" value="Metallo-dependent hydrolases"/>
    <property type="match status" value="1"/>
</dbReference>
<reference evidence="4 5" key="1">
    <citation type="submission" date="2017-07" db="EMBL/GenBank/DDBJ databases">
        <title>Draft Genome Sequences of Select Purple Nonsulfur Bacteria.</title>
        <authorList>
            <person name="Lasarre B."/>
            <person name="Mckinlay J.B."/>
        </authorList>
    </citation>
    <scope>NUCLEOTIDE SEQUENCE [LARGE SCALE GENOMIC DNA]</scope>
    <source>
        <strain evidence="4 5">DSM 11907</strain>
    </source>
</reference>
<evidence type="ECO:0000313" key="5">
    <source>
        <dbReference type="Proteomes" id="UP000248863"/>
    </source>
</evidence>
<dbReference type="InterPro" id="IPR050287">
    <property type="entry name" value="MTA/SAH_deaminase"/>
</dbReference>
<dbReference type="InterPro" id="IPR011059">
    <property type="entry name" value="Metal-dep_hydrolase_composite"/>
</dbReference>
<dbReference type="Gene3D" id="3.20.20.140">
    <property type="entry name" value="Metal-dependent hydrolases"/>
    <property type="match status" value="1"/>
</dbReference>
<sequence length="483" mass="52441">MARILIENGLVVTVDGARNMYPGGAVLVEDGRVAAVGTSVDPDVRRAVDEVIDAEGCLVMPGLINLHQHHWYVLFKGLADGMLLEDWITDLVFPLVSRLDAQAMRVASWQCGLEMLATGTTCSLNHSVTVTTPEIVEAIVAPQAELGMRQIFAKELRCRNPRFAAHPLTLDESLAAFAEEARRWDGAHGGLVRMGMVIEANAHWTASGMSTEELITRGYQLARDLDLKISSHIAGGTFSLEKGFLKHLRDTGRTDVRYLMQLGVLDERWILAHGIHCTELDLEQMAHVGASLVYTPTSESIRGGGIGPIANAVRLGIVTALGTDGPMVDYTDDMLEQIKACVLFQHQRHLDPTRLSVEQAIEMATIDSARAAGLDAEIGSLEVGKRADIAVFDMRRPHVGPLLRPLSAFVCAGKGSDAKVVLVDGEIVYRDGAFPHCPDHREVLREAEAIGRSIAERAGLSARMASPWPVHAAPAARRHPAHV</sequence>
<dbReference type="SUPFAM" id="SSF51338">
    <property type="entry name" value="Composite domain of metallo-dependent hydrolases"/>
    <property type="match status" value="1"/>
</dbReference>
<name>A0A327JZI4_9BRAD</name>
<dbReference type="PANTHER" id="PTHR43794">
    <property type="entry name" value="AMINOHYDROLASE SSNA-RELATED"/>
    <property type="match status" value="1"/>
</dbReference>
<keyword evidence="2" id="KW-0378">Hydrolase</keyword>
<dbReference type="Pfam" id="PF01979">
    <property type="entry name" value="Amidohydro_1"/>
    <property type="match status" value="1"/>
</dbReference>
<feature type="domain" description="Amidohydrolase-related" evidence="3">
    <location>
        <begin position="58"/>
        <end position="428"/>
    </location>
</feature>
<dbReference type="PANTHER" id="PTHR43794:SF11">
    <property type="entry name" value="AMIDOHYDROLASE-RELATED DOMAIN-CONTAINING PROTEIN"/>
    <property type="match status" value="1"/>
</dbReference>
<dbReference type="InterPro" id="IPR032466">
    <property type="entry name" value="Metal_Hydrolase"/>
</dbReference>
<evidence type="ECO:0000256" key="1">
    <source>
        <dbReference type="ARBA" id="ARBA00006745"/>
    </source>
</evidence>
<dbReference type="Proteomes" id="UP000248863">
    <property type="component" value="Unassembled WGS sequence"/>
</dbReference>
<comment type="caution">
    <text evidence="4">The sequence shown here is derived from an EMBL/GenBank/DDBJ whole genome shotgun (WGS) entry which is preliminary data.</text>
</comment>
<protein>
    <recommendedName>
        <fullName evidence="3">Amidohydrolase-related domain-containing protein</fullName>
    </recommendedName>
</protein>
<gene>
    <name evidence="4" type="ORF">CH338_26720</name>
</gene>
<dbReference type="EMBL" id="NPEU01000548">
    <property type="protein sequence ID" value="RAI30963.1"/>
    <property type="molecule type" value="Genomic_DNA"/>
</dbReference>
<dbReference type="GO" id="GO:0016810">
    <property type="term" value="F:hydrolase activity, acting on carbon-nitrogen (but not peptide) bonds"/>
    <property type="evidence" value="ECO:0007669"/>
    <property type="project" value="InterPro"/>
</dbReference>
<dbReference type="OrthoDB" id="9796020at2"/>
<evidence type="ECO:0000256" key="2">
    <source>
        <dbReference type="ARBA" id="ARBA00022801"/>
    </source>
</evidence>
<accession>A0A327JZI4</accession>
<comment type="similarity">
    <text evidence="1">Belongs to the metallo-dependent hydrolases superfamily. ATZ/TRZ family.</text>
</comment>
<dbReference type="AlphaFoldDB" id="A0A327JZI4"/>
<dbReference type="RefSeq" id="WP_111360066.1">
    <property type="nucleotide sequence ID" value="NZ_NHSK01000049.1"/>
</dbReference>
<evidence type="ECO:0000313" key="4">
    <source>
        <dbReference type="EMBL" id="RAI30963.1"/>
    </source>
</evidence>
<dbReference type="Gene3D" id="2.30.40.10">
    <property type="entry name" value="Urease, subunit C, domain 1"/>
    <property type="match status" value="1"/>
</dbReference>
<organism evidence="4 5">
    <name type="scientific">Rhodoplanes elegans</name>
    <dbReference type="NCBI Taxonomy" id="29408"/>
    <lineage>
        <taxon>Bacteria</taxon>
        <taxon>Pseudomonadati</taxon>
        <taxon>Pseudomonadota</taxon>
        <taxon>Alphaproteobacteria</taxon>
        <taxon>Hyphomicrobiales</taxon>
        <taxon>Nitrobacteraceae</taxon>
        <taxon>Rhodoplanes</taxon>
    </lineage>
</organism>
<dbReference type="InterPro" id="IPR006680">
    <property type="entry name" value="Amidohydro-rel"/>
</dbReference>
<evidence type="ECO:0000259" key="3">
    <source>
        <dbReference type="Pfam" id="PF01979"/>
    </source>
</evidence>
<proteinExistence type="inferred from homology"/>